<dbReference type="AlphaFoldDB" id="C6H2K6"/>
<protein>
    <submittedName>
        <fullName evidence="3">Uncharacterized protein</fullName>
    </submittedName>
</protein>
<evidence type="ECO:0000256" key="2">
    <source>
        <dbReference type="SAM" id="SignalP"/>
    </source>
</evidence>
<dbReference type="VEuPathDB" id="FungiDB:HCDG_00938"/>
<dbReference type="EMBL" id="GG692419">
    <property type="protein sequence ID" value="EER45359.1"/>
    <property type="molecule type" value="Genomic_DNA"/>
</dbReference>
<feature type="signal peptide" evidence="2">
    <location>
        <begin position="1"/>
        <end position="24"/>
    </location>
</feature>
<gene>
    <name evidence="3" type="ORF">HCDG_00938</name>
</gene>
<reference evidence="4" key="1">
    <citation type="submission" date="2009-05" db="EMBL/GenBank/DDBJ databases">
        <title>The genome sequence of Ajellomyces capsulatus strain H143.</title>
        <authorList>
            <person name="Champion M."/>
            <person name="Cuomo C.A."/>
            <person name="Ma L.-J."/>
            <person name="Henn M.R."/>
            <person name="Sil A."/>
            <person name="Goldman B."/>
            <person name="Young S.K."/>
            <person name="Kodira C.D."/>
            <person name="Zeng Q."/>
            <person name="Koehrsen M."/>
            <person name="Alvarado L."/>
            <person name="Berlin A.M."/>
            <person name="Borenstein D."/>
            <person name="Chen Z."/>
            <person name="Engels R."/>
            <person name="Freedman E."/>
            <person name="Gellesch M."/>
            <person name="Goldberg J."/>
            <person name="Griggs A."/>
            <person name="Gujja S."/>
            <person name="Heiman D.I."/>
            <person name="Hepburn T.A."/>
            <person name="Howarth C."/>
            <person name="Jen D."/>
            <person name="Larson L."/>
            <person name="Lewis B."/>
            <person name="Mehta T."/>
            <person name="Park D."/>
            <person name="Pearson M."/>
            <person name="Roberts A."/>
            <person name="Saif S."/>
            <person name="Shea T.D."/>
            <person name="Shenoy N."/>
            <person name="Sisk P."/>
            <person name="Stolte C."/>
            <person name="Sykes S."/>
            <person name="Walk T."/>
            <person name="White J."/>
            <person name="Yandava C."/>
            <person name="Klein B."/>
            <person name="McEwen J.G."/>
            <person name="Puccia R."/>
            <person name="Goldman G.H."/>
            <person name="Felipe M.S."/>
            <person name="Nino-Vega G."/>
            <person name="San-Blas G."/>
            <person name="Taylor J.W."/>
            <person name="Mendoza L."/>
            <person name="Galagan J.E."/>
            <person name="Nusbaum C."/>
            <person name="Birren B.W."/>
        </authorList>
    </citation>
    <scope>NUCLEOTIDE SEQUENCE [LARGE SCALE GENOMIC DNA]</scope>
    <source>
        <strain evidence="4">H143</strain>
    </source>
</reference>
<feature type="compositionally biased region" description="Acidic residues" evidence="1">
    <location>
        <begin position="41"/>
        <end position="50"/>
    </location>
</feature>
<name>C6H2K6_AJECH</name>
<evidence type="ECO:0000313" key="3">
    <source>
        <dbReference type="EMBL" id="EER45359.1"/>
    </source>
</evidence>
<organism evidence="3 4">
    <name type="scientific">Ajellomyces capsulatus (strain H143)</name>
    <name type="common">Darling's disease fungus</name>
    <name type="synonym">Histoplasma capsulatum</name>
    <dbReference type="NCBI Taxonomy" id="544712"/>
    <lineage>
        <taxon>Eukaryota</taxon>
        <taxon>Fungi</taxon>
        <taxon>Dikarya</taxon>
        <taxon>Ascomycota</taxon>
        <taxon>Pezizomycotina</taxon>
        <taxon>Eurotiomycetes</taxon>
        <taxon>Eurotiomycetidae</taxon>
        <taxon>Onygenales</taxon>
        <taxon>Ajellomycetaceae</taxon>
        <taxon>Histoplasma</taxon>
    </lineage>
</organism>
<evidence type="ECO:0000256" key="1">
    <source>
        <dbReference type="SAM" id="MobiDB-lite"/>
    </source>
</evidence>
<feature type="chain" id="PRO_5002965317" evidence="2">
    <location>
        <begin position="25"/>
        <end position="76"/>
    </location>
</feature>
<keyword evidence="2" id="KW-0732">Signal</keyword>
<dbReference type="Proteomes" id="UP000002624">
    <property type="component" value="Unassembled WGS sequence"/>
</dbReference>
<proteinExistence type="predicted"/>
<evidence type="ECO:0000313" key="4">
    <source>
        <dbReference type="Proteomes" id="UP000002624"/>
    </source>
</evidence>
<sequence>MAGWSHMHALSAGVAQVFIHSLNAVICLITLMEPVATMIDLDDDDDEDDSQQQMEPSSEQQLLTADSISAASIVLK</sequence>
<accession>C6H2K6</accession>
<feature type="region of interest" description="Disordered" evidence="1">
    <location>
        <begin position="41"/>
        <end position="63"/>
    </location>
</feature>
<feature type="compositionally biased region" description="Low complexity" evidence="1">
    <location>
        <begin position="51"/>
        <end position="63"/>
    </location>
</feature>
<dbReference type="HOGENOM" id="CLU_2653944_0_0_1"/>